<dbReference type="PANTHER" id="PTHR48487:SF1">
    <property type="entry name" value="INTERLEUKIN-2"/>
    <property type="match status" value="1"/>
</dbReference>
<keyword evidence="1" id="KW-0732">Signal</keyword>
<dbReference type="OrthoDB" id="9450228at2759"/>
<dbReference type="InterPro" id="IPR009079">
    <property type="entry name" value="4_helix_cytokine-like_core"/>
</dbReference>
<dbReference type="GO" id="GO:0002250">
    <property type="term" value="P:adaptive immune response"/>
    <property type="evidence" value="ECO:0007669"/>
    <property type="project" value="UniProtKB-KW"/>
</dbReference>
<dbReference type="PANTHER" id="PTHR48487">
    <property type="entry name" value="INTERLEUKIN-2"/>
    <property type="match status" value="1"/>
</dbReference>
<dbReference type="AlphaFoldDB" id="A0A6P3FWC1"/>
<evidence type="ECO:0000313" key="2">
    <source>
        <dbReference type="Proteomes" id="UP000515203"/>
    </source>
</evidence>
<keyword evidence="1" id="KW-0391">Immunity</keyword>
<dbReference type="Proteomes" id="UP000515203">
    <property type="component" value="Unplaced"/>
</dbReference>
<feature type="chain" id="PRO_5028501045" description="Interleukin-2" evidence="1">
    <location>
        <begin position="21"/>
        <end position="152"/>
    </location>
</feature>
<dbReference type="InParanoid" id="A0A6P3FWC1"/>
<name>A0A6P3FWC1_OCTDE</name>
<keyword evidence="1" id="KW-0202">Cytokine</keyword>
<dbReference type="GO" id="GO:0005134">
    <property type="term" value="F:interleukin-2 receptor binding"/>
    <property type="evidence" value="ECO:0007669"/>
    <property type="project" value="InterPro"/>
</dbReference>
<dbReference type="RefSeq" id="XP_004646212.1">
    <property type="nucleotide sequence ID" value="XM_004646155.1"/>
</dbReference>
<sequence length="152" mass="17360">MYKMLLLSCIALTLALLTSSAPTSSSTQETQDQLEQLLLDLQKLLNGVTKNPKRPKMLKVKLYPPKTVSELKHLQCLEEELKPLEEVLNLAERKSLPWVDTKVFVSNINITVLNLKESEPAFVCEEDDEGVDIIEFLKRWITFCQKISSRLT</sequence>
<keyword evidence="1" id="KW-0339">Growth factor</keyword>
<comment type="subcellular location">
    <subcellularLocation>
        <location evidence="1">Secreted</location>
    </subcellularLocation>
</comment>
<dbReference type="Gene3D" id="1.20.1250.10">
    <property type="match status" value="1"/>
</dbReference>
<keyword evidence="2" id="KW-1185">Reference proteome</keyword>
<dbReference type="Pfam" id="PF00715">
    <property type="entry name" value="IL2"/>
    <property type="match status" value="1"/>
</dbReference>
<dbReference type="GO" id="GO:0005125">
    <property type="term" value="F:cytokine activity"/>
    <property type="evidence" value="ECO:0007669"/>
    <property type="project" value="UniProtKB-KW"/>
</dbReference>
<dbReference type="PRINTS" id="PR00265">
    <property type="entry name" value="INTERLEUKIN2"/>
</dbReference>
<evidence type="ECO:0000256" key="1">
    <source>
        <dbReference type="RuleBase" id="RU363134"/>
    </source>
</evidence>
<dbReference type="FunCoup" id="A0A6P3FWC1">
    <property type="interactions" value="753"/>
</dbReference>
<feature type="signal peptide" evidence="1">
    <location>
        <begin position="1"/>
        <end position="20"/>
    </location>
</feature>
<keyword evidence="1" id="KW-1015">Disulfide bond</keyword>
<reference evidence="3" key="1">
    <citation type="submission" date="2025-08" db="UniProtKB">
        <authorList>
            <consortium name="RefSeq"/>
        </authorList>
    </citation>
    <scope>IDENTIFICATION</scope>
</reference>
<dbReference type="SUPFAM" id="SSF47266">
    <property type="entry name" value="4-helical cytokines"/>
    <property type="match status" value="1"/>
</dbReference>
<dbReference type="GO" id="GO:0008083">
    <property type="term" value="F:growth factor activity"/>
    <property type="evidence" value="ECO:0007669"/>
    <property type="project" value="UniProtKB-KW"/>
</dbReference>
<comment type="function">
    <text evidence="1">Cytokine produced by activated CD4-positive helper T-cells and to a lesser extend activated CD8-positive T-cells and natural killer (NK) cells that plays pivotal roles in the immune response and tolerance. Binds to a receptor complex composed of either the high-affinity trimeric IL-2R (IL2RA/CD25, IL2RB/CD122 and IL2RG/CD132) or the low-affinity dimeric IL-2R (IL2RB and IL2RG). Interaction with the receptor leads to oligomerization and conformation changes in the IL-2R subunits resulting in downstream signaling starting with phosphorylation of JAK1 and JAK3. In turn, JAK1 and JAK3 phosphorylate the receptor to form a docking site leading to the phosphorylation of several substrates including STAT5. This process leads to activation of several pathways including STAT, phosphoinositide-3-kinase/PI3K and mitogen-activated protein kinase/MAPK pathways. Functions as a T-cell growth factor and can increase NK-cell cytolytic activity as well. Promotes strong proliferation of activated B-cells and subsequently immunoglobulin production. Plays a pivotal role in regulating the adaptive immune system by controlling the survival and proliferation of regulatory T-cells, which are required for the maintenance of immune tolerance. Moreover, participates in the differentiation and homeostasis of effector T-cell subsets, including Th1, Th2, Th17 as well as memory CD8-positive T-cells.</text>
</comment>
<dbReference type="InterPro" id="IPR000779">
    <property type="entry name" value="IL-2"/>
</dbReference>
<dbReference type="GO" id="GO:0005615">
    <property type="term" value="C:extracellular space"/>
    <property type="evidence" value="ECO:0007669"/>
    <property type="project" value="UniProtKB-KW"/>
</dbReference>
<evidence type="ECO:0000313" key="3">
    <source>
        <dbReference type="RefSeq" id="XP_004646212.1"/>
    </source>
</evidence>
<comment type="similarity">
    <text evidence="1">Belongs to the IL-2 family.</text>
</comment>
<keyword evidence="1" id="KW-1064">Adaptive immunity</keyword>
<accession>A0A6P3FWC1</accession>
<dbReference type="OMA" id="NGVNNYE"/>
<organism evidence="2 3">
    <name type="scientific">Octodon degus</name>
    <name type="common">Degu</name>
    <name type="synonym">Sciurus degus</name>
    <dbReference type="NCBI Taxonomy" id="10160"/>
    <lineage>
        <taxon>Eukaryota</taxon>
        <taxon>Metazoa</taxon>
        <taxon>Chordata</taxon>
        <taxon>Craniata</taxon>
        <taxon>Vertebrata</taxon>
        <taxon>Euteleostomi</taxon>
        <taxon>Mammalia</taxon>
        <taxon>Eutheria</taxon>
        <taxon>Euarchontoglires</taxon>
        <taxon>Glires</taxon>
        <taxon>Rodentia</taxon>
        <taxon>Hystricomorpha</taxon>
        <taxon>Octodontidae</taxon>
        <taxon>Octodon</taxon>
    </lineage>
</organism>
<gene>
    <name evidence="3" type="primary">Il2</name>
    <name evidence="1" type="synonym">IL2</name>
</gene>
<proteinExistence type="inferred from homology"/>
<keyword evidence="1" id="KW-0964">Secreted</keyword>
<dbReference type="CTD" id="3558"/>
<dbReference type="GeneID" id="101569839"/>
<dbReference type="SMART" id="SM00189">
    <property type="entry name" value="IL2"/>
    <property type="match status" value="1"/>
</dbReference>
<protein>
    <recommendedName>
        <fullName evidence="1">Interleukin-2</fullName>
        <shortName evidence="1">IL-2</shortName>
    </recommendedName>
</protein>